<dbReference type="Pfam" id="PF02811">
    <property type="entry name" value="PHP"/>
    <property type="match status" value="1"/>
</dbReference>
<organism evidence="2 3">
    <name type="scientific">Desulfomicrobium orale DSM 12838</name>
    <dbReference type="NCBI Taxonomy" id="888061"/>
    <lineage>
        <taxon>Bacteria</taxon>
        <taxon>Pseudomonadati</taxon>
        <taxon>Thermodesulfobacteriota</taxon>
        <taxon>Desulfovibrionia</taxon>
        <taxon>Desulfovibrionales</taxon>
        <taxon>Desulfomicrobiaceae</taxon>
        <taxon>Desulfomicrobium</taxon>
    </lineage>
</organism>
<dbReference type="EMBL" id="CP014230">
    <property type="protein sequence ID" value="AMD92990.1"/>
    <property type="molecule type" value="Genomic_DNA"/>
</dbReference>
<protein>
    <recommendedName>
        <fullName evidence="1">Polymerase/histidinol phosphatase N-terminal domain-containing protein</fullName>
    </recommendedName>
</protein>
<dbReference type="GO" id="GO:0008270">
    <property type="term" value="F:zinc ion binding"/>
    <property type="evidence" value="ECO:0007669"/>
    <property type="project" value="TreeGrafter"/>
</dbReference>
<dbReference type="GO" id="GO:0005829">
    <property type="term" value="C:cytosol"/>
    <property type="evidence" value="ECO:0007669"/>
    <property type="project" value="TreeGrafter"/>
</dbReference>
<dbReference type="OrthoDB" id="9808747at2"/>
<name>A0A109W632_9BACT</name>
<feature type="domain" description="Polymerase/histidinol phosphatase N-terminal" evidence="1">
    <location>
        <begin position="2"/>
        <end position="75"/>
    </location>
</feature>
<dbReference type="SMART" id="SM00481">
    <property type="entry name" value="POLIIIAc"/>
    <property type="match status" value="1"/>
</dbReference>
<dbReference type="SUPFAM" id="SSF89550">
    <property type="entry name" value="PHP domain-like"/>
    <property type="match status" value="1"/>
</dbReference>
<accession>A0A109W632</accession>
<dbReference type="RefSeq" id="WP_066605566.1">
    <property type="nucleotide sequence ID" value="NZ_CP014230.1"/>
</dbReference>
<dbReference type="KEGG" id="doa:AXF15_07660"/>
<evidence type="ECO:0000313" key="3">
    <source>
        <dbReference type="Proteomes" id="UP000063964"/>
    </source>
</evidence>
<evidence type="ECO:0000313" key="2">
    <source>
        <dbReference type="EMBL" id="AMD92990.1"/>
    </source>
</evidence>
<dbReference type="Gene3D" id="3.20.20.140">
    <property type="entry name" value="Metal-dependent hydrolases"/>
    <property type="match status" value="1"/>
</dbReference>
<dbReference type="InterPro" id="IPR050243">
    <property type="entry name" value="PHP_phosphatase"/>
</dbReference>
<dbReference type="STRING" id="888061.AXF15_07660"/>
<proteinExistence type="predicted"/>
<dbReference type="InterPro" id="IPR003141">
    <property type="entry name" value="Pol/His_phosphatase_N"/>
</dbReference>
<gene>
    <name evidence="2" type="ORF">AXF15_07660</name>
</gene>
<dbReference type="PANTHER" id="PTHR36928">
    <property type="entry name" value="PHOSPHATASE YCDX-RELATED"/>
    <property type="match status" value="1"/>
</dbReference>
<reference evidence="3" key="1">
    <citation type="submission" date="2016-02" db="EMBL/GenBank/DDBJ databases">
        <authorList>
            <person name="Holder M.E."/>
            <person name="Ajami N.J."/>
            <person name="Petrosino J.F."/>
        </authorList>
    </citation>
    <scope>NUCLEOTIDE SEQUENCE [LARGE SCALE GENOMIC DNA]</scope>
    <source>
        <strain evidence="3">DSM 12838</strain>
    </source>
</reference>
<dbReference type="Proteomes" id="UP000063964">
    <property type="component" value="Chromosome"/>
</dbReference>
<dbReference type="GO" id="GO:0042578">
    <property type="term" value="F:phosphoric ester hydrolase activity"/>
    <property type="evidence" value="ECO:0007669"/>
    <property type="project" value="TreeGrafter"/>
</dbReference>
<evidence type="ECO:0000259" key="1">
    <source>
        <dbReference type="SMART" id="SM00481"/>
    </source>
</evidence>
<dbReference type="InterPro" id="IPR016195">
    <property type="entry name" value="Pol/histidinol_Pase-like"/>
</dbReference>
<dbReference type="CDD" id="cd07432">
    <property type="entry name" value="PHP_HisPPase"/>
    <property type="match status" value="1"/>
</dbReference>
<dbReference type="AlphaFoldDB" id="A0A109W632"/>
<keyword evidence="3" id="KW-1185">Reference proteome</keyword>
<dbReference type="NCBIfam" id="NF004981">
    <property type="entry name" value="PRK06361.1"/>
    <property type="match status" value="1"/>
</dbReference>
<sequence length="217" mass="23634">MIDLHTHTIFSDGELLPAELARRAKVAGYRAIAITDHADASNLELIVPRISAMAREYSAYMDLTIIAGVELTHVPPGLVEQETRRARALGAQVVVVHGETIVEPVERGTNLAAIEAGVDVLAHPGLITEEEVRLAAEKKVLLEITTRSGHGYTNGHVLTLARRHGAAVVVNNDAHAPRDLTDRDLRRKIALGCGMTPEEYRMADECAWNLVSRCLSL</sequence>
<dbReference type="PANTHER" id="PTHR36928:SF1">
    <property type="entry name" value="PHOSPHATASE YCDX-RELATED"/>
    <property type="match status" value="1"/>
</dbReference>
<dbReference type="InterPro" id="IPR004013">
    <property type="entry name" value="PHP_dom"/>
</dbReference>